<comment type="caution">
    <text evidence="3">The sequence shown here is derived from an EMBL/GenBank/DDBJ whole genome shotgun (WGS) entry which is preliminary data.</text>
</comment>
<protein>
    <submittedName>
        <fullName evidence="3">Uncharacterized protein</fullName>
    </submittedName>
</protein>
<keyword evidence="1" id="KW-0175">Coiled coil</keyword>
<feature type="coiled-coil region" evidence="1">
    <location>
        <begin position="49"/>
        <end position="76"/>
    </location>
</feature>
<dbReference type="AlphaFoldDB" id="A0A8J4SQG6"/>
<keyword evidence="4" id="KW-1185">Reference proteome</keyword>
<dbReference type="Proteomes" id="UP000748531">
    <property type="component" value="Unassembled WGS sequence"/>
</dbReference>
<accession>A0A8J4SQG6</accession>
<sequence length="126" mass="13935">ADKDGRFDWAAAYGVDGQPDIYRSAKSLPRDLEALLMKMENEDVDATELSALRARLEKTEREMTRLLQAMDHAEQMVGQFNVDATEPHVSCPPYDEPEFEEDSEDVATASEGELDGLIPTSSVAEG</sequence>
<evidence type="ECO:0000313" key="4">
    <source>
        <dbReference type="Proteomes" id="UP000748531"/>
    </source>
</evidence>
<evidence type="ECO:0000256" key="1">
    <source>
        <dbReference type="SAM" id="Coils"/>
    </source>
</evidence>
<evidence type="ECO:0000313" key="3">
    <source>
        <dbReference type="EMBL" id="KAF5403968.1"/>
    </source>
</evidence>
<name>A0A8J4SQG6_9TREM</name>
<organism evidence="3 4">
    <name type="scientific">Paragonimus heterotremus</name>
    <dbReference type="NCBI Taxonomy" id="100268"/>
    <lineage>
        <taxon>Eukaryota</taxon>
        <taxon>Metazoa</taxon>
        <taxon>Spiralia</taxon>
        <taxon>Lophotrochozoa</taxon>
        <taxon>Platyhelminthes</taxon>
        <taxon>Trematoda</taxon>
        <taxon>Digenea</taxon>
        <taxon>Plagiorchiida</taxon>
        <taxon>Troglotremata</taxon>
        <taxon>Troglotrematidae</taxon>
        <taxon>Paragonimus</taxon>
    </lineage>
</organism>
<feature type="region of interest" description="Disordered" evidence="2">
    <location>
        <begin position="85"/>
        <end position="126"/>
    </location>
</feature>
<reference evidence="3" key="1">
    <citation type="submission" date="2019-05" db="EMBL/GenBank/DDBJ databases">
        <title>Annotation for the trematode Paragonimus heterotremus.</title>
        <authorList>
            <person name="Choi Y.-J."/>
        </authorList>
    </citation>
    <scope>NUCLEOTIDE SEQUENCE</scope>
    <source>
        <strain evidence="3">LC</strain>
    </source>
</reference>
<proteinExistence type="predicted"/>
<feature type="compositionally biased region" description="Acidic residues" evidence="2">
    <location>
        <begin position="95"/>
        <end position="105"/>
    </location>
</feature>
<evidence type="ECO:0000256" key="2">
    <source>
        <dbReference type="SAM" id="MobiDB-lite"/>
    </source>
</evidence>
<dbReference type="EMBL" id="LUCH01000949">
    <property type="protein sequence ID" value="KAF5403968.1"/>
    <property type="molecule type" value="Genomic_DNA"/>
</dbReference>
<gene>
    <name evidence="3" type="ORF">PHET_02780</name>
</gene>
<dbReference type="OrthoDB" id="6285938at2759"/>
<feature type="non-terminal residue" evidence="3">
    <location>
        <position position="1"/>
    </location>
</feature>